<protein>
    <submittedName>
        <fullName evidence="2">Transcriptional regulator</fullName>
    </submittedName>
</protein>
<reference evidence="2 3" key="1">
    <citation type="submission" date="2014-12" db="EMBL/GenBank/DDBJ databases">
        <title>Frankia sp. BMG5.1 draft genome.</title>
        <authorList>
            <person name="Gtari M."/>
            <person name="Ghodhbane-Gtari F."/>
            <person name="Nouioui I."/>
            <person name="Ktari A."/>
            <person name="Hezbri K."/>
            <person name="Mimouni W."/>
            <person name="Sbissi I."/>
            <person name="Ayari A."/>
            <person name="Yamanaka T."/>
            <person name="Normand P."/>
            <person name="Tisa L.S."/>
            <person name="Boudabous A."/>
        </authorList>
    </citation>
    <scope>NUCLEOTIDE SEQUENCE [LARGE SCALE GENOMIC DNA]</scope>
    <source>
        <strain evidence="2 3">BMG5.1</strain>
    </source>
</reference>
<dbReference type="RefSeq" id="WP_047224756.1">
    <property type="nucleotide sequence ID" value="NZ_JWIO01000048.1"/>
</dbReference>
<dbReference type="NCBIfam" id="TIGR01764">
    <property type="entry name" value="excise"/>
    <property type="match status" value="1"/>
</dbReference>
<evidence type="ECO:0000313" key="3">
    <source>
        <dbReference type="Proteomes" id="UP000035425"/>
    </source>
</evidence>
<name>A0ABR5EZX0_9ACTN</name>
<gene>
    <name evidence="2" type="ORF">FrCorBMG51_21170</name>
</gene>
<dbReference type="InterPro" id="IPR010093">
    <property type="entry name" value="SinI_DNA-bd"/>
</dbReference>
<proteinExistence type="predicted"/>
<evidence type="ECO:0000313" key="2">
    <source>
        <dbReference type="EMBL" id="KLL09987.1"/>
    </source>
</evidence>
<dbReference type="Proteomes" id="UP000035425">
    <property type="component" value="Unassembled WGS sequence"/>
</dbReference>
<keyword evidence="3" id="KW-1185">Reference proteome</keyword>
<sequence>MNKLLLTAAEAAAVLGVGRSTVYELMAAGQIESVRIGRSRRIPRVALVAYVDRLRGAPGTEAAA</sequence>
<organism evidence="2 3">
    <name type="scientific">Protofrankia coriariae</name>
    <dbReference type="NCBI Taxonomy" id="1562887"/>
    <lineage>
        <taxon>Bacteria</taxon>
        <taxon>Bacillati</taxon>
        <taxon>Actinomycetota</taxon>
        <taxon>Actinomycetes</taxon>
        <taxon>Frankiales</taxon>
        <taxon>Frankiaceae</taxon>
        <taxon>Protofrankia</taxon>
    </lineage>
</organism>
<dbReference type="InterPro" id="IPR041657">
    <property type="entry name" value="HTH_17"/>
</dbReference>
<evidence type="ECO:0000259" key="1">
    <source>
        <dbReference type="Pfam" id="PF12728"/>
    </source>
</evidence>
<accession>A0ABR5EZX0</accession>
<dbReference type="Pfam" id="PF12728">
    <property type="entry name" value="HTH_17"/>
    <property type="match status" value="1"/>
</dbReference>
<comment type="caution">
    <text evidence="2">The sequence shown here is derived from an EMBL/GenBank/DDBJ whole genome shotgun (WGS) entry which is preliminary data.</text>
</comment>
<feature type="domain" description="Helix-turn-helix" evidence="1">
    <location>
        <begin position="5"/>
        <end position="53"/>
    </location>
</feature>
<dbReference type="EMBL" id="JWIO01000048">
    <property type="protein sequence ID" value="KLL09987.1"/>
    <property type="molecule type" value="Genomic_DNA"/>
</dbReference>